<protein>
    <recommendedName>
        <fullName evidence="1">Bacterial repeat domain-containing protein</fullName>
    </recommendedName>
</protein>
<comment type="caution">
    <text evidence="2">The sequence shown here is derived from an EMBL/GenBank/DDBJ whole genome shotgun (WGS) entry which is preliminary data.</text>
</comment>
<reference evidence="2" key="1">
    <citation type="journal article" date="2014" name="Front. Microbiol.">
        <title>High frequency of phylogenetically diverse reductive dehalogenase-homologous genes in deep subseafloor sedimentary metagenomes.</title>
        <authorList>
            <person name="Kawai M."/>
            <person name="Futagami T."/>
            <person name="Toyoda A."/>
            <person name="Takaki Y."/>
            <person name="Nishi S."/>
            <person name="Hori S."/>
            <person name="Arai W."/>
            <person name="Tsubouchi T."/>
            <person name="Morono Y."/>
            <person name="Uchiyama I."/>
            <person name="Ito T."/>
            <person name="Fujiyama A."/>
            <person name="Inagaki F."/>
            <person name="Takami H."/>
        </authorList>
    </citation>
    <scope>NUCLEOTIDE SEQUENCE</scope>
    <source>
        <strain evidence="2">Expedition CK06-06</strain>
    </source>
</reference>
<sequence length="264" mass="28965">VIKSGESKTYSASFTMPDCKTTAFVWVERWDGYHWIYYGSASKVVSLEVVPTTYHLSISVPSGGYVTPSSGDYLANTTVTLRAYPYSGYQFTRWGGDASGTSTIYSLYMNSNKSVTAYFEKVPVPVEGTIIRKELEFSGSGDGTVPVANVPQGVSAKLHVWGRNDMNISQGMGIYWFVADKDGGIAEEYEDWGGTIGAGKNHEFISSGSFTLNKVGKYTTWIELLMGSQANPVIVDRYIGELCTVIAELVPEFSELKISSFSKR</sequence>
<accession>X1S9D2</accession>
<evidence type="ECO:0000259" key="1">
    <source>
        <dbReference type="Pfam" id="PF18998"/>
    </source>
</evidence>
<name>X1S9D2_9ZZZZ</name>
<evidence type="ECO:0000313" key="2">
    <source>
        <dbReference type="EMBL" id="GAI89553.1"/>
    </source>
</evidence>
<dbReference type="EMBL" id="BARW01017606">
    <property type="protein sequence ID" value="GAI89553.1"/>
    <property type="molecule type" value="Genomic_DNA"/>
</dbReference>
<feature type="non-terminal residue" evidence="2">
    <location>
        <position position="1"/>
    </location>
</feature>
<organism evidence="2">
    <name type="scientific">marine sediment metagenome</name>
    <dbReference type="NCBI Taxonomy" id="412755"/>
    <lineage>
        <taxon>unclassified sequences</taxon>
        <taxon>metagenomes</taxon>
        <taxon>ecological metagenomes</taxon>
    </lineage>
</organism>
<dbReference type="InterPro" id="IPR044060">
    <property type="entry name" value="Bacterial_rp_domain"/>
</dbReference>
<dbReference type="Pfam" id="PF18998">
    <property type="entry name" value="Flg_new_2"/>
    <property type="match status" value="1"/>
</dbReference>
<dbReference type="AlphaFoldDB" id="X1S9D2"/>
<proteinExistence type="predicted"/>
<feature type="domain" description="Bacterial repeat" evidence="1">
    <location>
        <begin position="55"/>
        <end position="122"/>
    </location>
</feature>
<gene>
    <name evidence="2" type="ORF">S12H4_30368</name>
</gene>